<sequence>MTIDWLHFTPLSALAGGGIIGIAVALLLVFNGRIAGISGITGGLLTPGGTEKAWRGAFLVGLLISPWLYRIAGPLPEMPVSGGSLWLMAAGLLVGLGTRLGADAPAATAYAAWRGWHRVRWLLRRYLCCWGLSPSGLSVTWQEAKTMFRILFALLSGVIFGLGLIVAGMANPAKVLAFLDITGHWDPSLALVMVGAIAVAAPAFLWARRRQRTLLGETLLIPTNRRVDRRLLAGSALFGVGWGMAGICPGPAWVLAGAGSLPGCLFVVAMLVGMALYEFIMMRRK</sequence>
<feature type="transmembrane region" description="Helical" evidence="1">
    <location>
        <begin position="12"/>
        <end position="32"/>
    </location>
</feature>
<organism evidence="2 3">
    <name type="scientific">Serratia plymuthica</name>
    <dbReference type="NCBI Taxonomy" id="82996"/>
    <lineage>
        <taxon>Bacteria</taxon>
        <taxon>Pseudomonadati</taxon>
        <taxon>Pseudomonadota</taxon>
        <taxon>Gammaproteobacteria</taxon>
        <taxon>Enterobacterales</taxon>
        <taxon>Yersiniaceae</taxon>
        <taxon>Serratia</taxon>
    </lineage>
</organism>
<feature type="transmembrane region" description="Helical" evidence="1">
    <location>
        <begin position="260"/>
        <end position="280"/>
    </location>
</feature>
<keyword evidence="1" id="KW-0472">Membrane</keyword>
<feature type="transmembrane region" description="Helical" evidence="1">
    <location>
        <begin position="150"/>
        <end position="169"/>
    </location>
</feature>
<dbReference type="EMBL" id="LS483469">
    <property type="protein sequence ID" value="SQI37019.1"/>
    <property type="molecule type" value="Genomic_DNA"/>
</dbReference>
<dbReference type="Pfam" id="PF20398">
    <property type="entry name" value="DUF6691"/>
    <property type="match status" value="1"/>
</dbReference>
<gene>
    <name evidence="2" type="ORF">NCTC12961_02300</name>
</gene>
<dbReference type="STRING" id="82996.ADP72_01350"/>
<reference evidence="2 3" key="1">
    <citation type="submission" date="2018-06" db="EMBL/GenBank/DDBJ databases">
        <authorList>
            <consortium name="Pathogen Informatics"/>
            <person name="Doyle S."/>
        </authorList>
    </citation>
    <scope>NUCLEOTIDE SEQUENCE [LARGE SCALE GENOMIC DNA]</scope>
    <source>
        <strain evidence="2 3">NCTC12961</strain>
    </source>
</reference>
<dbReference type="Proteomes" id="UP000248897">
    <property type="component" value="Chromosome 1"/>
</dbReference>
<protein>
    <submittedName>
        <fullName evidence="2">Predicted transporter component</fullName>
    </submittedName>
</protein>
<feature type="transmembrane region" description="Helical" evidence="1">
    <location>
        <begin position="189"/>
        <end position="207"/>
    </location>
</feature>
<keyword evidence="1" id="KW-1133">Transmembrane helix</keyword>
<name>A0A2X4UEC0_SERPL</name>
<evidence type="ECO:0000256" key="1">
    <source>
        <dbReference type="SAM" id="Phobius"/>
    </source>
</evidence>
<feature type="transmembrane region" description="Helical" evidence="1">
    <location>
        <begin position="84"/>
        <end position="102"/>
    </location>
</feature>
<evidence type="ECO:0000313" key="3">
    <source>
        <dbReference type="Proteomes" id="UP000248897"/>
    </source>
</evidence>
<dbReference type="InterPro" id="IPR046513">
    <property type="entry name" value="DUF6691"/>
</dbReference>
<keyword evidence="1" id="KW-0812">Transmembrane</keyword>
<feature type="transmembrane region" description="Helical" evidence="1">
    <location>
        <begin position="231"/>
        <end position="254"/>
    </location>
</feature>
<proteinExistence type="predicted"/>
<feature type="transmembrane region" description="Helical" evidence="1">
    <location>
        <begin position="53"/>
        <end position="72"/>
    </location>
</feature>
<accession>A0A2X4UEC0</accession>
<dbReference type="AlphaFoldDB" id="A0A2X4UEC0"/>
<evidence type="ECO:0000313" key="2">
    <source>
        <dbReference type="EMBL" id="SQI37019.1"/>
    </source>
</evidence>